<dbReference type="Proteomes" id="UP000294933">
    <property type="component" value="Unassembled WGS sequence"/>
</dbReference>
<dbReference type="AlphaFoldDB" id="A0A4Y7PVD2"/>
<evidence type="ECO:0000259" key="2">
    <source>
        <dbReference type="Pfam" id="PF00134"/>
    </source>
</evidence>
<dbReference type="GO" id="GO:0000307">
    <property type="term" value="C:cyclin-dependent protein kinase holoenzyme complex"/>
    <property type="evidence" value="ECO:0007669"/>
    <property type="project" value="TreeGrafter"/>
</dbReference>
<dbReference type="GO" id="GO:0016538">
    <property type="term" value="F:cyclin-dependent protein serine/threonine kinase regulator activity"/>
    <property type="evidence" value="ECO:0007669"/>
    <property type="project" value="TreeGrafter"/>
</dbReference>
<dbReference type="SUPFAM" id="SSF47954">
    <property type="entry name" value="Cyclin-like"/>
    <property type="match status" value="1"/>
</dbReference>
<dbReference type="PANTHER" id="PTHR15615:SF108">
    <property type="entry name" value="PROTEIN CNPPD1"/>
    <property type="match status" value="1"/>
</dbReference>
<dbReference type="PANTHER" id="PTHR15615">
    <property type="match status" value="1"/>
</dbReference>
<keyword evidence="4" id="KW-1185">Reference proteome</keyword>
<organism evidence="3 4">
    <name type="scientific">Rickenella mellea</name>
    <dbReference type="NCBI Taxonomy" id="50990"/>
    <lineage>
        <taxon>Eukaryota</taxon>
        <taxon>Fungi</taxon>
        <taxon>Dikarya</taxon>
        <taxon>Basidiomycota</taxon>
        <taxon>Agaricomycotina</taxon>
        <taxon>Agaricomycetes</taxon>
        <taxon>Hymenochaetales</taxon>
        <taxon>Rickenellaceae</taxon>
        <taxon>Rickenella</taxon>
    </lineage>
</organism>
<dbReference type="GO" id="GO:0005634">
    <property type="term" value="C:nucleus"/>
    <property type="evidence" value="ECO:0007669"/>
    <property type="project" value="TreeGrafter"/>
</dbReference>
<evidence type="ECO:0000313" key="3">
    <source>
        <dbReference type="EMBL" id="TDL18549.1"/>
    </source>
</evidence>
<dbReference type="InterPro" id="IPR013922">
    <property type="entry name" value="Cyclin_PHO80-like"/>
</dbReference>
<feature type="compositionally biased region" description="Low complexity" evidence="1">
    <location>
        <begin position="18"/>
        <end position="31"/>
    </location>
</feature>
<dbReference type="EMBL" id="ML170206">
    <property type="protein sequence ID" value="TDL18549.1"/>
    <property type="molecule type" value="Genomic_DNA"/>
</dbReference>
<feature type="region of interest" description="Disordered" evidence="1">
    <location>
        <begin position="1"/>
        <end position="31"/>
    </location>
</feature>
<sequence>MDTARGRQPVRRPPGHILSLHSESPSSHSNASQAPYYGYRVHAKISARFIKHNFSCPEELPPLFPTSPPTNISLTHFIAYALHRTRLDHLVLFTALALLRRLKTLFPAAQGSAGHQLFLPAYMIAAKVVYDSTLSSTDWRVVGQNMFPLRMINQMERVMCGRLEWRLHASRTDLDRFTKAVCEIYEHAPPYVHTELPSVHTISLKNWLIFEGEETGLNDYD</sequence>
<accession>A0A4Y7PVD2</accession>
<proteinExistence type="predicted"/>
<dbReference type="STRING" id="50990.A0A4Y7PVD2"/>
<gene>
    <name evidence="3" type="ORF">BD410DRAFT_753107</name>
</gene>
<dbReference type="OrthoDB" id="244495at2759"/>
<feature type="domain" description="Cyclin N-terminal" evidence="2">
    <location>
        <begin position="73"/>
        <end position="167"/>
    </location>
</feature>
<reference evidence="3 4" key="1">
    <citation type="submission" date="2018-06" db="EMBL/GenBank/DDBJ databases">
        <title>A transcriptomic atlas of mushroom development highlights an independent origin of complex multicellularity.</title>
        <authorList>
            <consortium name="DOE Joint Genome Institute"/>
            <person name="Krizsan K."/>
            <person name="Almasi E."/>
            <person name="Merenyi Z."/>
            <person name="Sahu N."/>
            <person name="Viragh M."/>
            <person name="Koszo T."/>
            <person name="Mondo S."/>
            <person name="Kiss B."/>
            <person name="Balint B."/>
            <person name="Kues U."/>
            <person name="Barry K."/>
            <person name="Hegedus J.C."/>
            <person name="Henrissat B."/>
            <person name="Johnson J."/>
            <person name="Lipzen A."/>
            <person name="Ohm R."/>
            <person name="Nagy I."/>
            <person name="Pangilinan J."/>
            <person name="Yan J."/>
            <person name="Xiong Y."/>
            <person name="Grigoriev I.V."/>
            <person name="Hibbett D.S."/>
            <person name="Nagy L.G."/>
        </authorList>
    </citation>
    <scope>NUCLEOTIDE SEQUENCE [LARGE SCALE GENOMIC DNA]</scope>
    <source>
        <strain evidence="3 4">SZMC22713</strain>
    </source>
</reference>
<dbReference type="CDD" id="cd20557">
    <property type="entry name" value="CYCLIN_ScPCL1-like"/>
    <property type="match status" value="1"/>
</dbReference>
<dbReference type="Pfam" id="PF00134">
    <property type="entry name" value="Cyclin_N"/>
    <property type="match status" value="1"/>
</dbReference>
<dbReference type="Gene3D" id="1.10.472.10">
    <property type="entry name" value="Cyclin-like"/>
    <property type="match status" value="1"/>
</dbReference>
<dbReference type="InterPro" id="IPR036915">
    <property type="entry name" value="Cyclin-like_sf"/>
</dbReference>
<evidence type="ECO:0000256" key="1">
    <source>
        <dbReference type="SAM" id="MobiDB-lite"/>
    </source>
</evidence>
<dbReference type="GO" id="GO:0019901">
    <property type="term" value="F:protein kinase binding"/>
    <property type="evidence" value="ECO:0007669"/>
    <property type="project" value="InterPro"/>
</dbReference>
<name>A0A4Y7PVD2_9AGAM</name>
<dbReference type="InterPro" id="IPR006671">
    <property type="entry name" value="Cyclin_N"/>
</dbReference>
<protein>
    <recommendedName>
        <fullName evidence="2">Cyclin N-terminal domain-containing protein</fullName>
    </recommendedName>
</protein>
<evidence type="ECO:0000313" key="4">
    <source>
        <dbReference type="Proteomes" id="UP000294933"/>
    </source>
</evidence>
<dbReference type="VEuPathDB" id="FungiDB:BD410DRAFT_753107"/>